<sequence length="138" mass="15994">MPVKFDDILEAYEFVSFGGRNGQEAYLCRRTGTIHLYGDDGELGALPDDIDDDASYVRIPDKDDLHLGLPLVMEFVEQFMPDDYHAVMDIFRKKNAYRRLRWLLTGRKRLEQWQAFEAEAAESALREWCKDSGIEIEG</sequence>
<dbReference type="RefSeq" id="WP_147845562.1">
    <property type="nucleotide sequence ID" value="NZ_VDUZ01000003.1"/>
</dbReference>
<organism evidence="1 2">
    <name type="scientific">Vineibacter terrae</name>
    <dbReference type="NCBI Taxonomy" id="2586908"/>
    <lineage>
        <taxon>Bacteria</taxon>
        <taxon>Pseudomonadati</taxon>
        <taxon>Pseudomonadota</taxon>
        <taxon>Alphaproteobacteria</taxon>
        <taxon>Hyphomicrobiales</taxon>
        <taxon>Vineibacter</taxon>
    </lineage>
</organism>
<reference evidence="1 2" key="1">
    <citation type="submission" date="2019-06" db="EMBL/GenBank/DDBJ databases">
        <title>New taxonomy in bacterial strain CC-CFT640, isolated from vineyard.</title>
        <authorList>
            <person name="Lin S.-Y."/>
            <person name="Tsai C.-F."/>
            <person name="Young C.-C."/>
        </authorList>
    </citation>
    <scope>NUCLEOTIDE SEQUENCE [LARGE SCALE GENOMIC DNA]</scope>
    <source>
        <strain evidence="1 2">CC-CFT640</strain>
    </source>
</reference>
<dbReference type="Proteomes" id="UP000321638">
    <property type="component" value="Unassembled WGS sequence"/>
</dbReference>
<comment type="caution">
    <text evidence="1">The sequence shown here is derived from an EMBL/GenBank/DDBJ whole genome shotgun (WGS) entry which is preliminary data.</text>
</comment>
<gene>
    <name evidence="1" type="ORF">FHP25_03755</name>
</gene>
<dbReference type="OrthoDB" id="598113at2"/>
<evidence type="ECO:0000313" key="2">
    <source>
        <dbReference type="Proteomes" id="UP000321638"/>
    </source>
</evidence>
<evidence type="ECO:0000313" key="1">
    <source>
        <dbReference type="EMBL" id="TXL81654.1"/>
    </source>
</evidence>
<dbReference type="InterPro" id="IPR005361">
    <property type="entry name" value="UPF0158"/>
</dbReference>
<proteinExistence type="predicted"/>
<dbReference type="Pfam" id="PF03682">
    <property type="entry name" value="UPF0158"/>
    <property type="match status" value="1"/>
</dbReference>
<dbReference type="EMBL" id="VDUZ01000003">
    <property type="protein sequence ID" value="TXL81654.1"/>
    <property type="molecule type" value="Genomic_DNA"/>
</dbReference>
<name>A0A5C8PU91_9HYPH</name>
<dbReference type="AlphaFoldDB" id="A0A5C8PU91"/>
<keyword evidence="2" id="KW-1185">Reference proteome</keyword>
<accession>A0A5C8PU91</accession>
<protein>
    <submittedName>
        <fullName evidence="1">Uncharacterized protein</fullName>
    </submittedName>
</protein>